<protein>
    <submittedName>
        <fullName evidence="9">RagB/SusD family nutrient uptake outer membrane protein</fullName>
    </submittedName>
</protein>
<feature type="region of interest" description="Disordered" evidence="6">
    <location>
        <begin position="576"/>
        <end position="595"/>
    </location>
</feature>
<feature type="domain" description="RagB/SusD" evidence="7">
    <location>
        <begin position="272"/>
        <end position="595"/>
    </location>
</feature>
<dbReference type="Pfam" id="PF07980">
    <property type="entry name" value="SusD_RagB"/>
    <property type="match status" value="1"/>
</dbReference>
<comment type="caution">
    <text evidence="9">The sequence shown here is derived from an EMBL/GenBank/DDBJ whole genome shotgun (WGS) entry which is preliminary data.</text>
</comment>
<keyword evidence="10" id="KW-1185">Reference proteome</keyword>
<dbReference type="Pfam" id="PF14322">
    <property type="entry name" value="SusD-like_3"/>
    <property type="match status" value="1"/>
</dbReference>
<gene>
    <name evidence="9" type="ORF">JBL43_05155</name>
</gene>
<evidence type="ECO:0000256" key="5">
    <source>
        <dbReference type="ARBA" id="ARBA00023237"/>
    </source>
</evidence>
<dbReference type="SUPFAM" id="SSF48452">
    <property type="entry name" value="TPR-like"/>
    <property type="match status" value="1"/>
</dbReference>
<evidence type="ECO:0000313" key="10">
    <source>
        <dbReference type="Proteomes" id="UP000623301"/>
    </source>
</evidence>
<dbReference type="InterPro" id="IPR033985">
    <property type="entry name" value="SusD-like_N"/>
</dbReference>
<accession>A0ABS0WNU9</accession>
<proteinExistence type="inferred from homology"/>
<evidence type="ECO:0000256" key="4">
    <source>
        <dbReference type="ARBA" id="ARBA00023136"/>
    </source>
</evidence>
<dbReference type="Gene3D" id="1.25.40.390">
    <property type="match status" value="1"/>
</dbReference>
<dbReference type="RefSeq" id="WP_198840395.1">
    <property type="nucleotide sequence ID" value="NZ_JAEHFJ010000002.1"/>
</dbReference>
<evidence type="ECO:0000256" key="2">
    <source>
        <dbReference type="ARBA" id="ARBA00006275"/>
    </source>
</evidence>
<evidence type="ECO:0000256" key="6">
    <source>
        <dbReference type="SAM" id="MobiDB-lite"/>
    </source>
</evidence>
<comment type="subcellular location">
    <subcellularLocation>
        <location evidence="1">Cell outer membrane</location>
    </subcellularLocation>
</comment>
<dbReference type="PROSITE" id="PS51257">
    <property type="entry name" value="PROKAR_LIPOPROTEIN"/>
    <property type="match status" value="1"/>
</dbReference>
<evidence type="ECO:0000313" key="9">
    <source>
        <dbReference type="EMBL" id="MBJ2173614.1"/>
    </source>
</evidence>
<evidence type="ECO:0000259" key="7">
    <source>
        <dbReference type="Pfam" id="PF07980"/>
    </source>
</evidence>
<dbReference type="Proteomes" id="UP000623301">
    <property type="component" value="Unassembled WGS sequence"/>
</dbReference>
<evidence type="ECO:0000259" key="8">
    <source>
        <dbReference type="Pfam" id="PF14322"/>
    </source>
</evidence>
<sequence>MKNFKNKLIVLIVMTSFLQSCSDYLDQVNPNEVSTDIYYADLEQSDASLTGVYGGMLDTYIVNAWSESLRSDLAIHSLLRLNNPRPNARVTPYYAHTYNSGSFDFNRQWDALYQVIFRSNQLITGLESMDATLKSNDRWTEQMGQARLLRGMCHFYLHAIYNNGEIIIRDKVPGEINEISKSTSSSEDVIKFFREDLVYAYDNLPAAFDEKSRVDKGVAATILGTSHLYEKEYDQAIVYFDDIINNSDYGYALLTGDDVKLMYTQAGEFSSESIFEINYSVALKPEESQFYEESFNTRNARYSAPNGRGGGAPEHYVAAAWLTDAYSTEFLDPLDARNTVLGYNGRDRITDNISLRASSMIALVNDEHTEYYDKPTAAIRETFNNNKISAFKQYTNHDITDHEKNVGNSTWKSGKNVIINRLADVYLMRAEAYLETGNITDALSDINTIRERWALALLGPVVDASKTYVMNEPVTNLPYTDENTLRKHLRHVERPLELNVQGVSSRNIDLRRWGNAQARFSELNGMKYYLSDYEYVKNDGGATATRKNSLLTRSVTGKELYSDGENEFKDAAQNYNESRDYKPLPLSETDNNTNL</sequence>
<name>A0ABS0WNU9_9FLAO</name>
<comment type="similarity">
    <text evidence="2">Belongs to the SusD family.</text>
</comment>
<evidence type="ECO:0000256" key="1">
    <source>
        <dbReference type="ARBA" id="ARBA00004442"/>
    </source>
</evidence>
<reference evidence="9 10" key="1">
    <citation type="submission" date="2020-12" db="EMBL/GenBank/DDBJ databases">
        <title>Aureibaculum luteum sp. nov. and Aureibaculum flavum sp. nov., novel members of the family Flavobacteriaceae isolated from Antarctic intertidal sediments.</title>
        <authorList>
            <person name="He X."/>
            <person name="Zhang X."/>
        </authorList>
    </citation>
    <scope>NUCLEOTIDE SEQUENCE [LARGE SCALE GENOMIC DNA]</scope>
    <source>
        <strain evidence="9 10">A20</strain>
    </source>
</reference>
<evidence type="ECO:0000256" key="3">
    <source>
        <dbReference type="ARBA" id="ARBA00022729"/>
    </source>
</evidence>
<keyword evidence="4" id="KW-0472">Membrane</keyword>
<keyword evidence="3" id="KW-0732">Signal</keyword>
<organism evidence="9 10">
    <name type="scientific">Aureibaculum flavum</name>
    <dbReference type="NCBI Taxonomy" id="2795986"/>
    <lineage>
        <taxon>Bacteria</taxon>
        <taxon>Pseudomonadati</taxon>
        <taxon>Bacteroidota</taxon>
        <taxon>Flavobacteriia</taxon>
        <taxon>Flavobacteriales</taxon>
        <taxon>Flavobacteriaceae</taxon>
        <taxon>Aureibaculum</taxon>
    </lineage>
</organism>
<dbReference type="InterPro" id="IPR012944">
    <property type="entry name" value="SusD_RagB_dom"/>
</dbReference>
<dbReference type="EMBL" id="JAEHFJ010000002">
    <property type="protein sequence ID" value="MBJ2173614.1"/>
    <property type="molecule type" value="Genomic_DNA"/>
</dbReference>
<keyword evidence="5" id="KW-0998">Cell outer membrane</keyword>
<feature type="domain" description="SusD-like N-terminal" evidence="8">
    <location>
        <begin position="23"/>
        <end position="220"/>
    </location>
</feature>
<dbReference type="InterPro" id="IPR011990">
    <property type="entry name" value="TPR-like_helical_dom_sf"/>
</dbReference>